<feature type="transmembrane region" description="Helical" evidence="1">
    <location>
        <begin position="20"/>
        <end position="41"/>
    </location>
</feature>
<protein>
    <submittedName>
        <fullName evidence="2">Uncharacterized protein</fullName>
    </submittedName>
</protein>
<proteinExistence type="predicted"/>
<evidence type="ECO:0000313" key="3">
    <source>
        <dbReference type="Proteomes" id="UP000324176"/>
    </source>
</evidence>
<reference evidence="2 3" key="1">
    <citation type="submission" date="2019-07" db="EMBL/GenBank/DDBJ databases">
        <title>Active sludge and wastewater microbial communities from Klosterneuburg, Austria.</title>
        <authorList>
            <person name="Wagner M."/>
        </authorList>
    </citation>
    <scope>NUCLEOTIDE SEQUENCE [LARGE SCALE GENOMIC DNA]</scope>
    <source>
        <strain evidence="2 3">Nm2</strain>
    </source>
</reference>
<keyword evidence="1" id="KW-1133">Transmembrane helix</keyword>
<dbReference type="Proteomes" id="UP000324176">
    <property type="component" value="Unassembled WGS sequence"/>
</dbReference>
<dbReference type="EMBL" id="VNHT01000017">
    <property type="protein sequence ID" value="TYP89395.1"/>
    <property type="molecule type" value="Genomic_DNA"/>
</dbReference>
<sequence>MFMSEVLVVIYYKYMQKQLFINSVILIFFVSMLTNTFGWSFNDKVFAHELDHHYRASLFSADPQKHIDLHVALGDDNGVLDEATHLCLHAAGQFIPLFFNAPLTIISIPASKEVLASLTSVTAPEFILDSLFRPPKNFAS</sequence>
<name>A0A5D3YDK2_9PROT</name>
<organism evidence="2 3">
    <name type="scientific">Nitrosomonas communis</name>
    <dbReference type="NCBI Taxonomy" id="44574"/>
    <lineage>
        <taxon>Bacteria</taxon>
        <taxon>Pseudomonadati</taxon>
        <taxon>Pseudomonadota</taxon>
        <taxon>Betaproteobacteria</taxon>
        <taxon>Nitrosomonadales</taxon>
        <taxon>Nitrosomonadaceae</taxon>
        <taxon>Nitrosomonas</taxon>
    </lineage>
</organism>
<accession>A0A5D3YDK2</accession>
<keyword evidence="1" id="KW-0812">Transmembrane</keyword>
<evidence type="ECO:0000313" key="2">
    <source>
        <dbReference type="EMBL" id="TYP89395.1"/>
    </source>
</evidence>
<evidence type="ECO:0000256" key="1">
    <source>
        <dbReference type="SAM" id="Phobius"/>
    </source>
</evidence>
<keyword evidence="1" id="KW-0472">Membrane</keyword>
<comment type="caution">
    <text evidence="2">The sequence shown here is derived from an EMBL/GenBank/DDBJ whole genome shotgun (WGS) entry which is preliminary data.</text>
</comment>
<gene>
    <name evidence="2" type="ORF">BCL69_101752</name>
</gene>
<dbReference type="AlphaFoldDB" id="A0A5D3YDK2"/>